<dbReference type="GO" id="GO:0000156">
    <property type="term" value="F:phosphorelay response regulator activity"/>
    <property type="evidence" value="ECO:0007669"/>
    <property type="project" value="InterPro"/>
</dbReference>
<evidence type="ECO:0000256" key="4">
    <source>
        <dbReference type="ARBA" id="ARBA00022679"/>
    </source>
</evidence>
<dbReference type="PROSITE" id="PS50123">
    <property type="entry name" value="CHER"/>
    <property type="match status" value="1"/>
</dbReference>
<proteinExistence type="predicted"/>
<sequence>MITRKRSKTSLVRLPTVPEAPTIGFPVVAIGASAGGLDPIVAFLTHVPLESGIAYVVIQHLDPTQKALLPELLQRATSIPVTEITHQASLRPNHIYVIPSNADLGLSKGRFLLSEPLQLRGHRLPINAFFESLAVELGELAVGVILSGMGSDGTRGLQAIKQAGGLTLAQHPDTAKFDMMPQSAIAADAVDLVDFPDKMPEKIISYLFRSSFLELPGKEPSGRNSLQEIVALLAEHTGNSFSDYKVNTVLRRIERRMSLYQMTSMEEYIPYLRNNRVEIDLLFKELLIGVTNFFRDPKVWEYLKMVVLPQMLAAHPEGRAFKAWIPACSTGEEAYSLAMVFHEVVAGSNPPSKYSLQIFATDLSADAIDRARQGRFPPTISSDVSAERLERFFLQDKTDYLVRKEIRNMIIFAQQNIISDPPFTKLDILCCRNLLIYLNAKLQQRLIPLFHYALNRDGVLLLGSADTPGHFSELFAPLTTSTRLYRRLDNLARQRLLTYFPTKVSSATPPTPSDTREVSMTGKIQSHVEQLLLQKYSPAAVLLNQDGDILYINGRTGAFLEPAAGKANWNIHAMARDGLRYELAGLIKQALQSDSLVRLKGLLLKDHAGQAQGVDLTAEALRQPEALRGMLFVTFASVPLAATPRRGRSLNPKVLELEQQLIQARNEIQAVRDEMQTSREELKSANEELQSTNEELQSANEELTTSKEEMQSLNEELYTVNAELQSKVDDLSLVNSDMKNLLNSTDIATIFLDSELRIRRFTAPATQIYKLIQTDLRRPLSDIVNDLAYPNLEVDALEVIRSLVFCERQVQTKNGRWYNVRIMPYRTVENVIDGVVVTFINITESKVLEAQLRQIQAGAVADGKAGESAS</sequence>
<dbReference type="InterPro" id="IPR000780">
    <property type="entry name" value="CheR_MeTrfase"/>
</dbReference>
<keyword evidence="3" id="KW-0489">Methyltransferase</keyword>
<dbReference type="Gene3D" id="1.10.287.620">
    <property type="entry name" value="Helix Hairpins"/>
    <property type="match status" value="1"/>
</dbReference>
<gene>
    <name evidence="10" type="ORF">J3P46_20950</name>
</gene>
<dbReference type="Gene3D" id="1.10.155.10">
    <property type="entry name" value="Chemotaxis receptor methyltransferase CheR, N-terminal domain"/>
    <property type="match status" value="1"/>
</dbReference>
<dbReference type="SUPFAM" id="SSF55785">
    <property type="entry name" value="PYP-like sensor domain (PAS domain)"/>
    <property type="match status" value="1"/>
</dbReference>
<dbReference type="SUPFAM" id="SSF47757">
    <property type="entry name" value="Chemotaxis receptor methyltransferase CheR, N-terminal domain"/>
    <property type="match status" value="1"/>
</dbReference>
<dbReference type="InterPro" id="IPR035965">
    <property type="entry name" value="PAS-like_dom_sf"/>
</dbReference>
<dbReference type="InterPro" id="IPR035909">
    <property type="entry name" value="CheB_C"/>
</dbReference>
<dbReference type="Pfam" id="PF01339">
    <property type="entry name" value="CheB_methylest"/>
    <property type="match status" value="1"/>
</dbReference>
<dbReference type="PANTHER" id="PTHR24422">
    <property type="entry name" value="CHEMOTAXIS PROTEIN METHYLTRANSFERASE"/>
    <property type="match status" value="1"/>
</dbReference>
<dbReference type="Pfam" id="PF01739">
    <property type="entry name" value="CheR"/>
    <property type="match status" value="1"/>
</dbReference>
<dbReference type="EC" id="2.1.1.80" evidence="2"/>
<dbReference type="GO" id="GO:0008983">
    <property type="term" value="F:protein-glutamate O-methyltransferase activity"/>
    <property type="evidence" value="ECO:0007669"/>
    <property type="project" value="UniProtKB-EC"/>
</dbReference>
<dbReference type="PROSITE" id="PS50122">
    <property type="entry name" value="CHEB"/>
    <property type="match status" value="1"/>
</dbReference>
<dbReference type="Pfam" id="PF03705">
    <property type="entry name" value="CheR_N"/>
    <property type="match status" value="1"/>
</dbReference>
<evidence type="ECO:0000313" key="10">
    <source>
        <dbReference type="EMBL" id="QSX95134.1"/>
    </source>
</evidence>
<accession>A0AAJ4T457</accession>
<reference evidence="10 11" key="1">
    <citation type="submission" date="2021-03" db="EMBL/GenBank/DDBJ databases">
        <title>Draft genome sequence of Janthinobacterium sp. strain PLB02 isolated from infected primmorphs (Lubomirskia baicalensis).</title>
        <authorList>
            <person name="Chernogor L.I."/>
            <person name="Belikov S.I."/>
            <person name="Petrushin I.S."/>
        </authorList>
    </citation>
    <scope>NUCLEOTIDE SEQUENCE [LARGE SCALE GENOMIC DNA]</scope>
    <source>
        <strain evidence="10 11">PLB02</strain>
    </source>
</reference>
<feature type="domain" description="CheR-type methyltransferase" evidence="9">
    <location>
        <begin position="226"/>
        <end position="490"/>
    </location>
</feature>
<evidence type="ECO:0000259" key="8">
    <source>
        <dbReference type="PROSITE" id="PS50122"/>
    </source>
</evidence>
<keyword evidence="4" id="KW-0808">Transferase</keyword>
<evidence type="ECO:0000313" key="11">
    <source>
        <dbReference type="Proteomes" id="UP000662821"/>
    </source>
</evidence>
<dbReference type="InterPro" id="IPR036804">
    <property type="entry name" value="CheR_N_sf"/>
</dbReference>
<dbReference type="SUPFAM" id="SSF53335">
    <property type="entry name" value="S-adenosyl-L-methionine-dependent methyltransferases"/>
    <property type="match status" value="1"/>
</dbReference>
<protein>
    <recommendedName>
        <fullName evidence="2">protein-glutamate O-methyltransferase</fullName>
        <ecNumber evidence="2">2.1.1.80</ecNumber>
    </recommendedName>
</protein>
<dbReference type="InterPro" id="IPR000673">
    <property type="entry name" value="Sig_transdc_resp-reg_Me-estase"/>
</dbReference>
<dbReference type="InterPro" id="IPR050903">
    <property type="entry name" value="Bact_Chemotaxis_MeTrfase"/>
</dbReference>
<keyword evidence="6" id="KW-0378">Hydrolase</keyword>
<evidence type="ECO:0000256" key="7">
    <source>
        <dbReference type="SAM" id="MobiDB-lite"/>
    </source>
</evidence>
<dbReference type="SMART" id="SM00138">
    <property type="entry name" value="MeTrc"/>
    <property type="match status" value="1"/>
</dbReference>
<dbReference type="InterPro" id="IPR022642">
    <property type="entry name" value="CheR_C"/>
</dbReference>
<dbReference type="Gene3D" id="3.30.450.20">
    <property type="entry name" value="PAS domain"/>
    <property type="match status" value="1"/>
</dbReference>
<dbReference type="CDD" id="cd16434">
    <property type="entry name" value="CheB-CheR_fusion"/>
    <property type="match status" value="1"/>
</dbReference>
<dbReference type="GO" id="GO:0032259">
    <property type="term" value="P:methylation"/>
    <property type="evidence" value="ECO:0007669"/>
    <property type="project" value="UniProtKB-KW"/>
</dbReference>
<name>A0AAJ4T457_9BURK</name>
<keyword evidence="6" id="KW-0145">Chemotaxis</keyword>
<dbReference type="InterPro" id="IPR029063">
    <property type="entry name" value="SAM-dependent_MTases_sf"/>
</dbReference>
<dbReference type="RefSeq" id="WP_151096489.1">
    <property type="nucleotide sequence ID" value="NZ_CP071520.1"/>
</dbReference>
<dbReference type="PANTHER" id="PTHR24422:SF27">
    <property type="entry name" value="PROTEIN-GLUTAMATE O-METHYLTRANSFERASE"/>
    <property type="match status" value="1"/>
</dbReference>
<dbReference type="Gene3D" id="3.40.50.150">
    <property type="entry name" value="Vaccinia Virus protein VP39"/>
    <property type="match status" value="1"/>
</dbReference>
<dbReference type="EMBL" id="CP071520">
    <property type="protein sequence ID" value="QSX95134.1"/>
    <property type="molecule type" value="Genomic_DNA"/>
</dbReference>
<evidence type="ECO:0000256" key="2">
    <source>
        <dbReference type="ARBA" id="ARBA00012534"/>
    </source>
</evidence>
<evidence type="ECO:0000256" key="5">
    <source>
        <dbReference type="ARBA" id="ARBA00022691"/>
    </source>
</evidence>
<dbReference type="Pfam" id="PF13596">
    <property type="entry name" value="PAS_10"/>
    <property type="match status" value="1"/>
</dbReference>
<dbReference type="Gene3D" id="3.40.50.180">
    <property type="entry name" value="Methylesterase CheB, C-terminal domain"/>
    <property type="match status" value="1"/>
</dbReference>
<feature type="active site" evidence="6">
    <location>
        <position position="33"/>
    </location>
</feature>
<dbReference type="Proteomes" id="UP000662821">
    <property type="component" value="Chromosome"/>
</dbReference>
<organism evidence="10 11">
    <name type="scientific">Janthinobacterium lividum</name>
    <dbReference type="NCBI Taxonomy" id="29581"/>
    <lineage>
        <taxon>Bacteria</taxon>
        <taxon>Pseudomonadati</taxon>
        <taxon>Pseudomonadota</taxon>
        <taxon>Betaproteobacteria</taxon>
        <taxon>Burkholderiales</taxon>
        <taxon>Oxalobacteraceae</taxon>
        <taxon>Janthinobacterium</taxon>
    </lineage>
</organism>
<evidence type="ECO:0000256" key="1">
    <source>
        <dbReference type="ARBA" id="ARBA00001541"/>
    </source>
</evidence>
<comment type="catalytic activity">
    <reaction evidence="1">
        <text>L-glutamyl-[protein] + S-adenosyl-L-methionine = [protein]-L-glutamate 5-O-methyl ester + S-adenosyl-L-homocysteine</text>
        <dbReference type="Rhea" id="RHEA:24452"/>
        <dbReference type="Rhea" id="RHEA-COMP:10208"/>
        <dbReference type="Rhea" id="RHEA-COMP:10311"/>
        <dbReference type="ChEBI" id="CHEBI:29973"/>
        <dbReference type="ChEBI" id="CHEBI:57856"/>
        <dbReference type="ChEBI" id="CHEBI:59789"/>
        <dbReference type="ChEBI" id="CHEBI:82795"/>
        <dbReference type="EC" id="2.1.1.80"/>
    </reaction>
</comment>
<keyword evidence="5" id="KW-0949">S-adenosyl-L-methionine</keyword>
<feature type="compositionally biased region" description="Polar residues" evidence="7">
    <location>
        <begin position="687"/>
        <end position="696"/>
    </location>
</feature>
<dbReference type="GO" id="GO:0008984">
    <property type="term" value="F:protein-glutamate methylesterase activity"/>
    <property type="evidence" value="ECO:0007669"/>
    <property type="project" value="InterPro"/>
</dbReference>
<evidence type="ECO:0000256" key="3">
    <source>
        <dbReference type="ARBA" id="ARBA00022603"/>
    </source>
</evidence>
<dbReference type="GO" id="GO:0006935">
    <property type="term" value="P:chemotaxis"/>
    <property type="evidence" value="ECO:0007669"/>
    <property type="project" value="UniProtKB-UniRule"/>
</dbReference>
<dbReference type="PRINTS" id="PR00996">
    <property type="entry name" value="CHERMTFRASE"/>
</dbReference>
<evidence type="ECO:0000256" key="6">
    <source>
        <dbReference type="PROSITE-ProRule" id="PRU00050"/>
    </source>
</evidence>
<dbReference type="AlphaFoldDB" id="A0AAJ4T457"/>
<dbReference type="SUPFAM" id="SSF57997">
    <property type="entry name" value="Tropomyosin"/>
    <property type="match status" value="1"/>
</dbReference>
<dbReference type="SUPFAM" id="SSF52738">
    <property type="entry name" value="Methylesterase CheB, C-terminal domain"/>
    <property type="match status" value="1"/>
</dbReference>
<dbReference type="InterPro" id="IPR022641">
    <property type="entry name" value="CheR_N"/>
</dbReference>
<dbReference type="GO" id="GO:0005737">
    <property type="term" value="C:cytoplasm"/>
    <property type="evidence" value="ECO:0007669"/>
    <property type="project" value="InterPro"/>
</dbReference>
<feature type="domain" description="CheB-type methylesterase" evidence="8">
    <location>
        <begin position="21"/>
        <end position="210"/>
    </location>
</feature>
<feature type="active site" evidence="6">
    <location>
        <position position="60"/>
    </location>
</feature>
<feature type="compositionally biased region" description="Basic and acidic residues" evidence="7">
    <location>
        <begin position="675"/>
        <end position="686"/>
    </location>
</feature>
<evidence type="ECO:0000259" key="9">
    <source>
        <dbReference type="PROSITE" id="PS50123"/>
    </source>
</evidence>
<feature type="active site" evidence="6">
    <location>
        <position position="152"/>
    </location>
</feature>
<feature type="region of interest" description="Disordered" evidence="7">
    <location>
        <begin position="675"/>
        <end position="696"/>
    </location>
</feature>